<evidence type="ECO:0000313" key="2">
    <source>
        <dbReference type="Proteomes" id="UP000463470"/>
    </source>
</evidence>
<dbReference type="EMBL" id="WXEY01000013">
    <property type="protein sequence ID" value="MZP30435.1"/>
    <property type="molecule type" value="Genomic_DNA"/>
</dbReference>
<dbReference type="Proteomes" id="UP000463470">
    <property type="component" value="Unassembled WGS sequence"/>
</dbReference>
<organism evidence="1 2">
    <name type="scientific">Heliomicrobium undosum</name>
    <dbReference type="NCBI Taxonomy" id="121734"/>
    <lineage>
        <taxon>Bacteria</taxon>
        <taxon>Bacillati</taxon>
        <taxon>Bacillota</taxon>
        <taxon>Clostridia</taxon>
        <taxon>Eubacteriales</taxon>
        <taxon>Heliobacteriaceae</taxon>
        <taxon>Heliomicrobium</taxon>
    </lineage>
</organism>
<comment type="caution">
    <text evidence="1">The sequence shown here is derived from an EMBL/GenBank/DDBJ whole genome shotgun (WGS) entry which is preliminary data.</text>
</comment>
<dbReference type="Pfam" id="PF10842">
    <property type="entry name" value="DUF2642"/>
    <property type="match status" value="1"/>
</dbReference>
<name>A0A845L5W0_9FIRM</name>
<protein>
    <submittedName>
        <fullName evidence="1">DUF2642 domain-containing protein</fullName>
    </submittedName>
</protein>
<reference evidence="1 2" key="1">
    <citation type="submission" date="2020-01" db="EMBL/GenBank/DDBJ databases">
        <title>Whole-genome sequence of Heliobacterium undosum DSM 13378.</title>
        <authorList>
            <person name="Kyndt J.A."/>
            <person name="Meyer T.E."/>
        </authorList>
    </citation>
    <scope>NUCLEOTIDE SEQUENCE [LARGE SCALE GENOMIC DNA]</scope>
    <source>
        <strain evidence="1 2">DSM 13378</strain>
    </source>
</reference>
<accession>A0A845L5W0</accession>
<evidence type="ECO:0000313" key="1">
    <source>
        <dbReference type="EMBL" id="MZP30435.1"/>
    </source>
</evidence>
<sequence>MPVAFTPIYTASAVPQPSQYVSLIDPVFIDHVTRHMGQQMTVMTTAGKLEGVLTGVAVDHIQLNIDKDKALHVRIAQIVYFECFSISYR</sequence>
<dbReference type="InterPro" id="IPR020139">
    <property type="entry name" value="DUF2642"/>
</dbReference>
<proteinExistence type="predicted"/>
<dbReference type="AlphaFoldDB" id="A0A845L5W0"/>
<dbReference type="OrthoDB" id="2614898at2"/>
<keyword evidence="2" id="KW-1185">Reference proteome</keyword>
<gene>
    <name evidence="1" type="ORF">GTO91_12000</name>
</gene>